<evidence type="ECO:0000256" key="1">
    <source>
        <dbReference type="ARBA" id="ARBA00001668"/>
    </source>
</evidence>
<dbReference type="KEGG" id="gai:IMCC3135_05280"/>
<sequence>MPELPEVETTRRGIKPHLVGKTIQQVTVHNPNLRWPVPTTIKALQGAIVASVTRRGKYLLVDVPAGTAIVHLGMSGSLRISPADEPRRKHDHIELLLESGDILRFHDPRRFGCFLWAAAGEPPHKLLASLGPEPLANEFNAEYLFQASRKRQVPIKNFIMNSQIVVGVGNIYASESLFMAGIRPARAAKTLTRKQAEALVEAIKLVLQRSITQGGTTLRDFTNSDGNPGYFAQSLQVYGRTDEPCRKCRKPIKQSVIGQRSTFYCSHCQK</sequence>
<evidence type="ECO:0000256" key="5">
    <source>
        <dbReference type="ARBA" id="ARBA00022763"/>
    </source>
</evidence>
<dbReference type="FunFam" id="1.10.8.50:FF:000003">
    <property type="entry name" value="Formamidopyrimidine-DNA glycosylase"/>
    <property type="match status" value="1"/>
</dbReference>
<keyword evidence="6 15" id="KW-0863">Zinc-finger</keyword>
<dbReference type="GO" id="GO:0006284">
    <property type="term" value="P:base-excision repair"/>
    <property type="evidence" value="ECO:0007669"/>
    <property type="project" value="InterPro"/>
</dbReference>
<dbReference type="GO" id="GO:0034039">
    <property type="term" value="F:8-oxo-7,8-dihydroguanine DNA N-glycosylase activity"/>
    <property type="evidence" value="ECO:0007669"/>
    <property type="project" value="TreeGrafter"/>
</dbReference>
<dbReference type="AlphaFoldDB" id="A0A2Z2NJ26"/>
<dbReference type="InterPro" id="IPR010979">
    <property type="entry name" value="Ribosomal_uS13-like_H2TH"/>
</dbReference>
<dbReference type="RefSeq" id="WP_088916641.1">
    <property type="nucleotide sequence ID" value="NZ_CP018632.1"/>
</dbReference>
<dbReference type="Pfam" id="PF06831">
    <property type="entry name" value="H2TH"/>
    <property type="match status" value="1"/>
</dbReference>
<dbReference type="HAMAP" id="MF_00103">
    <property type="entry name" value="Fapy_DNA_glycosyl"/>
    <property type="match status" value="1"/>
</dbReference>
<comment type="similarity">
    <text evidence="2 15">Belongs to the FPG family.</text>
</comment>
<gene>
    <name evidence="15 18" type="primary">mutM</name>
    <name evidence="15" type="synonym">fpg</name>
    <name evidence="18" type="ORF">IMCC3135_05280</name>
</gene>
<comment type="cofactor">
    <cofactor evidence="15">
        <name>Zn(2+)</name>
        <dbReference type="ChEBI" id="CHEBI:29105"/>
    </cofactor>
    <text evidence="15">Binds 1 zinc ion per subunit.</text>
</comment>
<evidence type="ECO:0000256" key="2">
    <source>
        <dbReference type="ARBA" id="ARBA00009409"/>
    </source>
</evidence>
<dbReference type="Gene3D" id="1.10.8.50">
    <property type="match status" value="1"/>
</dbReference>
<dbReference type="InterPro" id="IPR020629">
    <property type="entry name" value="FPG_Glyclase"/>
</dbReference>
<dbReference type="NCBIfam" id="NF002211">
    <property type="entry name" value="PRK01103.1"/>
    <property type="match status" value="1"/>
</dbReference>
<keyword evidence="19" id="KW-1185">Reference proteome</keyword>
<keyword evidence="12 15" id="KW-0511">Multifunctional enzyme</keyword>
<evidence type="ECO:0000256" key="14">
    <source>
        <dbReference type="ARBA" id="ARBA00044632"/>
    </source>
</evidence>
<accession>A0A2Z2NJ26</accession>
<comment type="catalytic activity">
    <reaction evidence="1 15">
        <text>Hydrolysis of DNA containing ring-opened 7-methylguanine residues, releasing 2,6-diamino-4-hydroxy-5-(N-methyl)formamidopyrimidine.</text>
        <dbReference type="EC" id="3.2.2.23"/>
    </reaction>
</comment>
<keyword evidence="10 15" id="KW-0234">DNA repair</keyword>
<evidence type="ECO:0000256" key="12">
    <source>
        <dbReference type="ARBA" id="ARBA00023268"/>
    </source>
</evidence>
<evidence type="ECO:0000256" key="6">
    <source>
        <dbReference type="ARBA" id="ARBA00022771"/>
    </source>
</evidence>
<dbReference type="EC" id="4.2.99.18" evidence="15"/>
<dbReference type="SUPFAM" id="SSF81624">
    <property type="entry name" value="N-terminal domain of MutM-like DNA repair proteins"/>
    <property type="match status" value="1"/>
</dbReference>
<evidence type="ECO:0000259" key="16">
    <source>
        <dbReference type="PROSITE" id="PS51066"/>
    </source>
</evidence>
<dbReference type="PROSITE" id="PS51068">
    <property type="entry name" value="FPG_CAT"/>
    <property type="match status" value="1"/>
</dbReference>
<evidence type="ECO:0000256" key="11">
    <source>
        <dbReference type="ARBA" id="ARBA00023239"/>
    </source>
</evidence>
<dbReference type="FunFam" id="3.20.190.10:FF:000001">
    <property type="entry name" value="Formamidopyrimidine-DNA glycosylase"/>
    <property type="match status" value="1"/>
</dbReference>
<keyword evidence="13 15" id="KW-0326">Glycosidase</keyword>
<evidence type="ECO:0000259" key="17">
    <source>
        <dbReference type="PROSITE" id="PS51068"/>
    </source>
</evidence>
<dbReference type="GO" id="GO:0003684">
    <property type="term" value="F:damaged DNA binding"/>
    <property type="evidence" value="ECO:0007669"/>
    <property type="project" value="InterPro"/>
</dbReference>
<dbReference type="InterPro" id="IPR015886">
    <property type="entry name" value="H2TH_FPG"/>
</dbReference>
<dbReference type="CDD" id="cd08966">
    <property type="entry name" value="EcFpg-like_N"/>
    <property type="match status" value="1"/>
</dbReference>
<dbReference type="EMBL" id="CP018632">
    <property type="protein sequence ID" value="ASJ71169.1"/>
    <property type="molecule type" value="Genomic_DNA"/>
</dbReference>
<keyword evidence="5 15" id="KW-0227">DNA damage</keyword>
<keyword evidence="7 15" id="KW-0378">Hydrolase</keyword>
<dbReference type="InterPro" id="IPR035937">
    <property type="entry name" value="FPG_N"/>
</dbReference>
<comment type="function">
    <text evidence="15">Involved in base excision repair of DNA damaged by oxidation or by mutagenic agents. Acts as DNA glycosylase that recognizes and removes damaged bases. Has a preference for oxidized purines, such as 7,8-dihydro-8-oxoguanine (8-oxoG). Has AP (apurinic/apyrimidinic) lyase activity and introduces nicks in the DNA strand. Cleaves the DNA backbone by beta-delta elimination to generate a single-strand break at the site of the removed base with both 3'- and 5'-phosphates.</text>
</comment>
<feature type="active site" description="Proton donor; for beta-elimination activity" evidence="15">
    <location>
        <position position="57"/>
    </location>
</feature>
<dbReference type="SMART" id="SM00898">
    <property type="entry name" value="Fapy_DNA_glyco"/>
    <property type="match status" value="1"/>
</dbReference>
<comment type="subunit">
    <text evidence="3 15">Monomer.</text>
</comment>
<feature type="active site" description="Proton donor; for delta-elimination activity" evidence="15">
    <location>
        <position position="260"/>
    </location>
</feature>
<dbReference type="PANTHER" id="PTHR22993">
    <property type="entry name" value="FORMAMIDOPYRIMIDINE-DNA GLYCOSYLASE"/>
    <property type="match status" value="1"/>
</dbReference>
<proteinExistence type="inferred from homology"/>
<dbReference type="SMART" id="SM01232">
    <property type="entry name" value="H2TH"/>
    <property type="match status" value="1"/>
</dbReference>
<dbReference type="SUPFAM" id="SSF46946">
    <property type="entry name" value="S13-like H2TH domain"/>
    <property type="match status" value="1"/>
</dbReference>
<evidence type="ECO:0000256" key="10">
    <source>
        <dbReference type="ARBA" id="ARBA00023204"/>
    </source>
</evidence>
<protein>
    <recommendedName>
        <fullName evidence="15">Formamidopyrimidine-DNA glycosylase</fullName>
        <shortName evidence="15">Fapy-DNA glycosylase</shortName>
        <ecNumber evidence="15">3.2.2.23</ecNumber>
    </recommendedName>
    <alternativeName>
        <fullName evidence="15">DNA-(apurinic or apyrimidinic site) lyase MutM</fullName>
        <shortName evidence="15">AP lyase MutM</shortName>
        <ecNumber evidence="15">4.2.99.18</ecNumber>
    </alternativeName>
</protein>
<evidence type="ECO:0000256" key="8">
    <source>
        <dbReference type="ARBA" id="ARBA00022833"/>
    </source>
</evidence>
<keyword evidence="4 15" id="KW-0479">Metal-binding</keyword>
<dbReference type="SUPFAM" id="SSF57716">
    <property type="entry name" value="Glucocorticoid receptor-like (DNA-binding domain)"/>
    <property type="match status" value="1"/>
</dbReference>
<dbReference type="Gene3D" id="3.20.190.10">
    <property type="entry name" value="MutM-like, N-terminal"/>
    <property type="match status" value="1"/>
</dbReference>
<comment type="catalytic activity">
    <reaction evidence="14 15">
        <text>2'-deoxyribonucleotide-(2'-deoxyribose 5'-phosphate)-2'-deoxyribonucleotide-DNA = a 3'-end 2'-deoxyribonucleotide-(2,3-dehydro-2,3-deoxyribose 5'-phosphate)-DNA + a 5'-end 5'-phospho-2'-deoxyribonucleoside-DNA + H(+)</text>
        <dbReference type="Rhea" id="RHEA:66592"/>
        <dbReference type="Rhea" id="RHEA-COMP:13180"/>
        <dbReference type="Rhea" id="RHEA-COMP:16897"/>
        <dbReference type="Rhea" id="RHEA-COMP:17067"/>
        <dbReference type="ChEBI" id="CHEBI:15378"/>
        <dbReference type="ChEBI" id="CHEBI:136412"/>
        <dbReference type="ChEBI" id="CHEBI:157695"/>
        <dbReference type="ChEBI" id="CHEBI:167181"/>
        <dbReference type="EC" id="4.2.99.18"/>
    </reaction>
</comment>
<dbReference type="PANTHER" id="PTHR22993:SF9">
    <property type="entry name" value="FORMAMIDOPYRIMIDINE-DNA GLYCOSYLASE"/>
    <property type="match status" value="1"/>
</dbReference>
<evidence type="ECO:0000256" key="9">
    <source>
        <dbReference type="ARBA" id="ARBA00023125"/>
    </source>
</evidence>
<dbReference type="PROSITE" id="PS51066">
    <property type="entry name" value="ZF_FPG_2"/>
    <property type="match status" value="1"/>
</dbReference>
<evidence type="ECO:0000313" key="19">
    <source>
        <dbReference type="Proteomes" id="UP000250079"/>
    </source>
</evidence>
<reference evidence="18 19" key="1">
    <citation type="submission" date="2016-12" db="EMBL/GenBank/DDBJ databases">
        <authorList>
            <person name="Song W.-J."/>
            <person name="Kurnit D.M."/>
        </authorList>
    </citation>
    <scope>NUCLEOTIDE SEQUENCE [LARGE SCALE GENOMIC DNA]</scope>
    <source>
        <strain evidence="18 19">IMCC3135</strain>
    </source>
</reference>
<dbReference type="InterPro" id="IPR000214">
    <property type="entry name" value="Znf_DNA_glyclase/AP_lyase"/>
</dbReference>
<dbReference type="GO" id="GO:0008270">
    <property type="term" value="F:zinc ion binding"/>
    <property type="evidence" value="ECO:0007669"/>
    <property type="project" value="UniProtKB-UniRule"/>
</dbReference>
<keyword evidence="9 15" id="KW-0238">DNA-binding</keyword>
<evidence type="ECO:0000313" key="18">
    <source>
        <dbReference type="EMBL" id="ASJ71169.1"/>
    </source>
</evidence>
<dbReference type="OrthoDB" id="9800855at2"/>
<feature type="binding site" evidence="15">
    <location>
        <position position="109"/>
    </location>
    <ligand>
        <name>DNA</name>
        <dbReference type="ChEBI" id="CHEBI:16991"/>
    </ligand>
</feature>
<dbReference type="EC" id="3.2.2.23" evidence="15"/>
<dbReference type="NCBIfam" id="TIGR00577">
    <property type="entry name" value="fpg"/>
    <property type="match status" value="1"/>
</dbReference>
<dbReference type="InterPro" id="IPR012319">
    <property type="entry name" value="FPG_cat"/>
</dbReference>
<evidence type="ECO:0000256" key="4">
    <source>
        <dbReference type="ARBA" id="ARBA00022723"/>
    </source>
</evidence>
<keyword evidence="11 15" id="KW-0456">Lyase</keyword>
<dbReference type="GO" id="GO:0140078">
    <property type="term" value="F:class I DNA-(apurinic or apyrimidinic site) endonuclease activity"/>
    <property type="evidence" value="ECO:0007669"/>
    <property type="project" value="UniProtKB-EC"/>
</dbReference>
<feature type="domain" description="FPG-type" evidence="16">
    <location>
        <begin position="236"/>
        <end position="270"/>
    </location>
</feature>
<evidence type="ECO:0000256" key="3">
    <source>
        <dbReference type="ARBA" id="ARBA00011245"/>
    </source>
</evidence>
<keyword evidence="8 15" id="KW-0862">Zinc</keyword>
<feature type="domain" description="Formamidopyrimidine-DNA glycosylase catalytic" evidence="17">
    <location>
        <begin position="2"/>
        <end position="112"/>
    </location>
</feature>
<organism evidence="18 19">
    <name type="scientific">Granulosicoccus antarcticus IMCC3135</name>
    <dbReference type="NCBI Taxonomy" id="1192854"/>
    <lineage>
        <taxon>Bacteria</taxon>
        <taxon>Pseudomonadati</taxon>
        <taxon>Pseudomonadota</taxon>
        <taxon>Gammaproteobacteria</taxon>
        <taxon>Chromatiales</taxon>
        <taxon>Granulosicoccaceae</taxon>
        <taxon>Granulosicoccus</taxon>
    </lineage>
</organism>
<name>A0A2Z2NJ26_9GAMM</name>
<evidence type="ECO:0000256" key="7">
    <source>
        <dbReference type="ARBA" id="ARBA00022801"/>
    </source>
</evidence>
<dbReference type="InterPro" id="IPR010663">
    <property type="entry name" value="Znf_FPG/IleRS"/>
</dbReference>
<dbReference type="Pfam" id="PF01149">
    <property type="entry name" value="Fapy_DNA_glyco"/>
    <property type="match status" value="1"/>
</dbReference>
<evidence type="ECO:0000256" key="13">
    <source>
        <dbReference type="ARBA" id="ARBA00023295"/>
    </source>
</evidence>
<feature type="binding site" evidence="15">
    <location>
        <position position="90"/>
    </location>
    <ligand>
        <name>DNA</name>
        <dbReference type="ChEBI" id="CHEBI:16991"/>
    </ligand>
</feature>
<feature type="active site" description="Proton donor" evidence="15">
    <location>
        <position position="3"/>
    </location>
</feature>
<feature type="binding site" evidence="15">
    <location>
        <position position="151"/>
    </location>
    <ligand>
        <name>DNA</name>
        <dbReference type="ChEBI" id="CHEBI:16991"/>
    </ligand>
</feature>
<dbReference type="Proteomes" id="UP000250079">
    <property type="component" value="Chromosome"/>
</dbReference>
<feature type="active site" description="Schiff-base intermediate with DNA" evidence="15">
    <location>
        <position position="2"/>
    </location>
</feature>
<dbReference type="Pfam" id="PF06827">
    <property type="entry name" value="zf-FPG_IleRS"/>
    <property type="match status" value="1"/>
</dbReference>
<evidence type="ECO:0000256" key="15">
    <source>
        <dbReference type="HAMAP-Rule" id="MF_00103"/>
    </source>
</evidence>